<name>A0A285NVQ3_9AQUI</name>
<keyword evidence="1" id="KW-0472">Membrane</keyword>
<feature type="transmembrane region" description="Helical" evidence="1">
    <location>
        <begin position="6"/>
        <end position="25"/>
    </location>
</feature>
<evidence type="ECO:0000313" key="2">
    <source>
        <dbReference type="EMBL" id="SNZ13545.1"/>
    </source>
</evidence>
<evidence type="ECO:0000313" key="3">
    <source>
        <dbReference type="Proteomes" id="UP000218627"/>
    </source>
</evidence>
<evidence type="ECO:0000256" key="1">
    <source>
        <dbReference type="SAM" id="Phobius"/>
    </source>
</evidence>
<feature type="transmembrane region" description="Helical" evidence="1">
    <location>
        <begin position="32"/>
        <end position="51"/>
    </location>
</feature>
<gene>
    <name evidence="2" type="ORF">SAMN06265353_0779</name>
</gene>
<protein>
    <submittedName>
        <fullName evidence="2">Uncharacterized protein</fullName>
    </submittedName>
</protein>
<keyword evidence="1" id="KW-1133">Transmembrane helix</keyword>
<reference evidence="3" key="1">
    <citation type="submission" date="2017-09" db="EMBL/GenBank/DDBJ databases">
        <authorList>
            <person name="Varghese N."/>
            <person name="Submissions S."/>
        </authorList>
    </citation>
    <scope>NUCLEOTIDE SEQUENCE [LARGE SCALE GENOMIC DNA]</scope>
    <source>
        <strain evidence="3">DSM 2913</strain>
    </source>
</reference>
<dbReference type="OrthoDB" id="12260at2"/>
<keyword evidence="3" id="KW-1185">Reference proteome</keyword>
<proteinExistence type="predicted"/>
<feature type="transmembrane region" description="Helical" evidence="1">
    <location>
        <begin position="97"/>
        <end position="114"/>
    </location>
</feature>
<accession>A0A285NVQ3</accession>
<dbReference type="EMBL" id="OBEN01000003">
    <property type="protein sequence ID" value="SNZ13545.1"/>
    <property type="molecule type" value="Genomic_DNA"/>
</dbReference>
<dbReference type="Proteomes" id="UP000218627">
    <property type="component" value="Unassembled WGS sequence"/>
</dbReference>
<keyword evidence="1" id="KW-0812">Transmembrane</keyword>
<sequence>MLRDVNLVLLTVRLLIALMFIMSAFKKPTEQKAIIVFLTTVYVSLSILPFLYPTKTRNIKRFVDLIMLPPLAFFTHDIISTLSLLAPAVFYVNRLPAVSLFLFWACVLTLLLVGGLSSTLYIPLLFALFLSAVSPDLVDSIRKERHYIKKLRTSYRELSKNLSRFEKEAKEREYLSFLLDRAIEDKSPEEFLTHIKERFSLKKIAIIAKGDIQSKDALLDKESLALYVPVFFEKGSAYVVFYFNTLFELYDKELTNTLEKSAKLLNLYIVGFDDNVKKDTIKLAV</sequence>
<dbReference type="RefSeq" id="WP_096601335.1">
    <property type="nucleotide sequence ID" value="NZ_OBEN01000003.1"/>
</dbReference>
<dbReference type="AlphaFoldDB" id="A0A285NVQ3"/>
<organism evidence="2 3">
    <name type="scientific">Hydrogenobacter hydrogenophilus</name>
    <dbReference type="NCBI Taxonomy" id="35835"/>
    <lineage>
        <taxon>Bacteria</taxon>
        <taxon>Pseudomonadati</taxon>
        <taxon>Aquificota</taxon>
        <taxon>Aquificia</taxon>
        <taxon>Aquificales</taxon>
        <taxon>Aquificaceae</taxon>
        <taxon>Hydrogenobacter</taxon>
    </lineage>
</organism>